<evidence type="ECO:0000313" key="2">
    <source>
        <dbReference type="EMBL" id="OBK26784.1"/>
    </source>
</evidence>
<organism evidence="2 3">
    <name type="scientific">Mycobacterium asiaticum</name>
    <dbReference type="NCBI Taxonomy" id="1790"/>
    <lineage>
        <taxon>Bacteria</taxon>
        <taxon>Bacillati</taxon>
        <taxon>Actinomycetota</taxon>
        <taxon>Actinomycetes</taxon>
        <taxon>Mycobacteriales</taxon>
        <taxon>Mycobacteriaceae</taxon>
        <taxon>Mycobacterium</taxon>
    </lineage>
</organism>
<dbReference type="RefSeq" id="WP_065033768.1">
    <property type="nucleotide sequence ID" value="NZ_LZLR01000012.1"/>
</dbReference>
<gene>
    <name evidence="2" type="ORF">A5635_12565</name>
</gene>
<comment type="caution">
    <text evidence="2">The sequence shown here is derived from an EMBL/GenBank/DDBJ whole genome shotgun (WGS) entry which is preliminary data.</text>
</comment>
<keyword evidence="1" id="KW-0472">Membrane</keyword>
<keyword evidence="1" id="KW-1133">Transmembrane helix</keyword>
<keyword evidence="1" id="KW-0812">Transmembrane</keyword>
<evidence type="ECO:0000256" key="1">
    <source>
        <dbReference type="SAM" id="Phobius"/>
    </source>
</evidence>
<dbReference type="EMBL" id="LZLR01000012">
    <property type="protein sequence ID" value="OBK26784.1"/>
    <property type="molecule type" value="Genomic_DNA"/>
</dbReference>
<sequence>MVDVAPGQWVELEYRMPSLGGPGLLGPPTAGIDQASKVVFGLVAGLLLGIPALIFIVFVIASVAAK</sequence>
<reference evidence="2 3" key="1">
    <citation type="submission" date="2016-06" db="EMBL/GenBank/DDBJ databases">
        <authorList>
            <person name="Kjaerup R.B."/>
            <person name="Dalgaard T.S."/>
            <person name="Juul-Madsen H.R."/>
        </authorList>
    </citation>
    <scope>NUCLEOTIDE SEQUENCE [LARGE SCALE GENOMIC DNA]</scope>
    <source>
        <strain evidence="2 3">1245335.1</strain>
    </source>
</reference>
<proteinExistence type="predicted"/>
<protein>
    <submittedName>
        <fullName evidence="2">Uncharacterized protein</fullName>
    </submittedName>
</protein>
<evidence type="ECO:0000313" key="3">
    <source>
        <dbReference type="Proteomes" id="UP000093819"/>
    </source>
</evidence>
<name>A0A1A3P0J5_MYCAS</name>
<feature type="transmembrane region" description="Helical" evidence="1">
    <location>
        <begin position="38"/>
        <end position="65"/>
    </location>
</feature>
<accession>A0A1A3P0J5</accession>
<dbReference type="Proteomes" id="UP000093819">
    <property type="component" value="Unassembled WGS sequence"/>
</dbReference>
<dbReference type="AlphaFoldDB" id="A0A1A3P0J5"/>